<name>K0SFI2_THAOC</name>
<dbReference type="PANTHER" id="PTHR24067">
    <property type="entry name" value="UBIQUITIN-CONJUGATING ENZYME E2"/>
    <property type="match status" value="1"/>
</dbReference>
<comment type="caution">
    <text evidence="3">The sequence shown here is derived from an EMBL/GenBank/DDBJ whole genome shotgun (WGS) entry which is preliminary data.</text>
</comment>
<keyword evidence="4" id="KW-1185">Reference proteome</keyword>
<sequence>MAATKRLMKERASLAKEPIPYITFQDDDDDDEAMSDQAGINEWRFIITLDPKHDGLDKPDDIGAAADSPYCSPPRSPSKKSGLVSAVARATKSSKRSSNGDVKTMGGTAYFAFQLDFPVNYPFKAPKITVLSNSYHPNINTNTGEICDNLLTGEGWSPTINVRKICARLRRFLCVPDPDHPLESAIAQTLVEKPTDYAEKAFKYAGEECTLEKAHTAMKTGKSGKKSTAASK</sequence>
<evidence type="ECO:0000259" key="2">
    <source>
        <dbReference type="PROSITE" id="PS50127"/>
    </source>
</evidence>
<feature type="region of interest" description="Disordered" evidence="1">
    <location>
        <begin position="56"/>
        <end position="100"/>
    </location>
</feature>
<dbReference type="eggNOG" id="KOG0418">
    <property type="taxonomic scope" value="Eukaryota"/>
</dbReference>
<dbReference type="AlphaFoldDB" id="K0SFI2"/>
<dbReference type="Pfam" id="PF00179">
    <property type="entry name" value="UQ_con"/>
    <property type="match status" value="1"/>
</dbReference>
<protein>
    <recommendedName>
        <fullName evidence="2">UBC core domain-containing protein</fullName>
    </recommendedName>
</protein>
<dbReference type="Gene3D" id="3.10.110.10">
    <property type="entry name" value="Ubiquitin Conjugating Enzyme"/>
    <property type="match status" value="1"/>
</dbReference>
<evidence type="ECO:0000313" key="3">
    <source>
        <dbReference type="EMBL" id="EJK63724.1"/>
    </source>
</evidence>
<dbReference type="SMART" id="SM00212">
    <property type="entry name" value="UBCc"/>
    <property type="match status" value="1"/>
</dbReference>
<feature type="domain" description="UBC core" evidence="2">
    <location>
        <begin position="2"/>
        <end position="210"/>
    </location>
</feature>
<accession>K0SFI2</accession>
<dbReference type="InterPro" id="IPR050113">
    <property type="entry name" value="Ub_conjugating_enzyme"/>
</dbReference>
<dbReference type="InterPro" id="IPR016135">
    <property type="entry name" value="UBQ-conjugating_enzyme/RWD"/>
</dbReference>
<dbReference type="OrthoDB" id="7851174at2759"/>
<dbReference type="EMBL" id="AGNL01018049">
    <property type="protein sequence ID" value="EJK63724.1"/>
    <property type="molecule type" value="Genomic_DNA"/>
</dbReference>
<dbReference type="InterPro" id="IPR000608">
    <property type="entry name" value="UBC"/>
</dbReference>
<evidence type="ECO:0000256" key="1">
    <source>
        <dbReference type="SAM" id="MobiDB-lite"/>
    </source>
</evidence>
<proteinExistence type="predicted"/>
<reference evidence="3 4" key="1">
    <citation type="journal article" date="2012" name="Genome Biol.">
        <title>Genome and low-iron response of an oceanic diatom adapted to chronic iron limitation.</title>
        <authorList>
            <person name="Lommer M."/>
            <person name="Specht M."/>
            <person name="Roy A.S."/>
            <person name="Kraemer L."/>
            <person name="Andreson R."/>
            <person name="Gutowska M.A."/>
            <person name="Wolf J."/>
            <person name="Bergner S.V."/>
            <person name="Schilhabel M.B."/>
            <person name="Klostermeier U.C."/>
            <person name="Beiko R.G."/>
            <person name="Rosenstiel P."/>
            <person name="Hippler M."/>
            <person name="Laroche J."/>
        </authorList>
    </citation>
    <scope>NUCLEOTIDE SEQUENCE [LARGE SCALE GENOMIC DNA]</scope>
    <source>
        <strain evidence="3 4">CCMP1005</strain>
    </source>
</reference>
<gene>
    <name evidence="3" type="ORF">THAOC_15602</name>
</gene>
<dbReference type="Proteomes" id="UP000266841">
    <property type="component" value="Unassembled WGS sequence"/>
</dbReference>
<dbReference type="SUPFAM" id="SSF54495">
    <property type="entry name" value="UBC-like"/>
    <property type="match status" value="1"/>
</dbReference>
<organism evidence="3 4">
    <name type="scientific">Thalassiosira oceanica</name>
    <name type="common">Marine diatom</name>
    <dbReference type="NCBI Taxonomy" id="159749"/>
    <lineage>
        <taxon>Eukaryota</taxon>
        <taxon>Sar</taxon>
        <taxon>Stramenopiles</taxon>
        <taxon>Ochrophyta</taxon>
        <taxon>Bacillariophyta</taxon>
        <taxon>Coscinodiscophyceae</taxon>
        <taxon>Thalassiosirophycidae</taxon>
        <taxon>Thalassiosirales</taxon>
        <taxon>Thalassiosiraceae</taxon>
        <taxon>Thalassiosira</taxon>
    </lineage>
</organism>
<evidence type="ECO:0000313" key="4">
    <source>
        <dbReference type="Proteomes" id="UP000266841"/>
    </source>
</evidence>
<dbReference type="PROSITE" id="PS50127">
    <property type="entry name" value="UBC_2"/>
    <property type="match status" value="1"/>
</dbReference>